<gene>
    <name evidence="1" type="ORF">EBN03_04275</name>
</gene>
<dbReference type="AlphaFoldDB" id="A0A3M2LD75"/>
<dbReference type="OrthoDB" id="3850434at2"/>
<sequence length="462" mass="49432">MAASDTLKVPPTEDFTAFNGLVAKQGDHLGGMIAWAGKQCVDGDGLDGLLSELKPYLPQIAQPVGAALQQSQRGMGLITGKVSAVDRQLRDHDAEHAAALNGLFPDRLSGVGDLSMMGTPTGAAADFGDRDVQLKEPVEPGAVGSSLLVGRTLGKIMDPAAPPPKEAPKLEGSSFKKARDYLAGKFYAQLEPGNPTTPEGAYHKWVSGAGSDIFIADKAFQLVTGHSFVDMTLKPLVGDWDRLMYLSDAYDTLGDACYTVAGNLRKGSWKIGQEWAGATATAFDSYMFRWANGIGGVGDCCKQIAERFEEAYEAIMTLIQTLLTYVSKLIDKEIKKLALDAAETVAGDAAIEVVGLGPEDPVADGVAAVWTAARMAKIYQDVRMVVNGLEQVQSIYADIQKYSAEIPKIESELKQLWNPAPWGDGSTTGLIEDVEWRGYYFESADGWSSKDGAARVALLPKA</sequence>
<dbReference type="EMBL" id="RFFH01000001">
    <property type="protein sequence ID" value="RMI35479.1"/>
    <property type="molecule type" value="Genomic_DNA"/>
</dbReference>
<accession>A0A3M2LD75</accession>
<evidence type="ECO:0008006" key="3">
    <source>
        <dbReference type="Google" id="ProtNLM"/>
    </source>
</evidence>
<evidence type="ECO:0000313" key="1">
    <source>
        <dbReference type="EMBL" id="RMI35479.1"/>
    </source>
</evidence>
<name>A0A3M2LD75_9NOCA</name>
<keyword evidence="2" id="KW-1185">Reference proteome</keyword>
<protein>
    <recommendedName>
        <fullName evidence="3">WXG100 family type VII secretion target</fullName>
    </recommendedName>
</protein>
<reference evidence="1 2" key="1">
    <citation type="submission" date="2018-10" db="EMBL/GenBank/DDBJ databases">
        <title>Isolation from cow dung.</title>
        <authorList>
            <person name="Ling L."/>
        </authorList>
    </citation>
    <scope>NUCLEOTIDE SEQUENCE [LARGE SCALE GENOMIC DNA]</scope>
    <source>
        <strain evidence="1 2">NEAU-LL90</strain>
    </source>
</reference>
<dbReference type="InterPro" id="IPR036689">
    <property type="entry name" value="ESAT-6-like_sf"/>
</dbReference>
<organism evidence="1 2">
    <name type="scientific">Nocardia stercoris</name>
    <dbReference type="NCBI Taxonomy" id="2483361"/>
    <lineage>
        <taxon>Bacteria</taxon>
        <taxon>Bacillati</taxon>
        <taxon>Actinomycetota</taxon>
        <taxon>Actinomycetes</taxon>
        <taxon>Mycobacteriales</taxon>
        <taxon>Nocardiaceae</taxon>
        <taxon>Nocardia</taxon>
    </lineage>
</organism>
<evidence type="ECO:0000313" key="2">
    <source>
        <dbReference type="Proteomes" id="UP000279275"/>
    </source>
</evidence>
<dbReference type="Proteomes" id="UP000279275">
    <property type="component" value="Unassembled WGS sequence"/>
</dbReference>
<comment type="caution">
    <text evidence="1">The sequence shown here is derived from an EMBL/GenBank/DDBJ whole genome shotgun (WGS) entry which is preliminary data.</text>
</comment>
<dbReference type="SUPFAM" id="SSF140453">
    <property type="entry name" value="EsxAB dimer-like"/>
    <property type="match status" value="1"/>
</dbReference>
<dbReference type="RefSeq" id="WP_122186455.1">
    <property type="nucleotide sequence ID" value="NZ_RFFH01000001.1"/>
</dbReference>
<proteinExistence type="predicted"/>